<dbReference type="Proteomes" id="UP000199155">
    <property type="component" value="Unassembled WGS sequence"/>
</dbReference>
<accession>A0A1G9JQ06</accession>
<proteinExistence type="predicted"/>
<evidence type="ECO:0000256" key="1">
    <source>
        <dbReference type="SAM" id="MobiDB-lite"/>
    </source>
</evidence>
<organism evidence="2 3">
    <name type="scientific">Streptomyces indicus</name>
    <dbReference type="NCBI Taxonomy" id="417292"/>
    <lineage>
        <taxon>Bacteria</taxon>
        <taxon>Bacillati</taxon>
        <taxon>Actinomycetota</taxon>
        <taxon>Actinomycetes</taxon>
        <taxon>Kitasatosporales</taxon>
        <taxon>Streptomycetaceae</taxon>
        <taxon>Streptomyces</taxon>
    </lineage>
</organism>
<feature type="compositionally biased region" description="Low complexity" evidence="1">
    <location>
        <begin position="175"/>
        <end position="192"/>
    </location>
</feature>
<dbReference type="AlphaFoldDB" id="A0A1G9JQ06"/>
<keyword evidence="3" id="KW-1185">Reference proteome</keyword>
<evidence type="ECO:0000313" key="2">
    <source>
        <dbReference type="EMBL" id="SDL39214.1"/>
    </source>
</evidence>
<feature type="region of interest" description="Disordered" evidence="1">
    <location>
        <begin position="170"/>
        <end position="201"/>
    </location>
</feature>
<sequence>MVCAAPGAALVYATANVPTAYGFDTKAQNVTGSSTMGGAPQLAEGAAYRSALAGGDPVYFRIDLDARRTAYASVVAVPEVGGELTAMHSLQVSLVDAEGTSCDRQSQGFTDGFAQPLALTAVRTNAADAGPAEAKRQQAGTYYVAVSRSNRSAGDAPWQLDLRVDTEAPLKRKGAASPPAAAPSAQPTGAPTNTEGGGGFAVAAPLRTGAAISEIRPGQSQFFRVPIGWGQRLKASVEIAASRKGPYVASAVSVSVYNPARMHADTAWSGYRGEGATIDLDELPAVAYDNRTAEQHNRRPCGVPAGTT</sequence>
<dbReference type="EMBL" id="FNFF01000033">
    <property type="protein sequence ID" value="SDL39214.1"/>
    <property type="molecule type" value="Genomic_DNA"/>
</dbReference>
<protein>
    <submittedName>
        <fullName evidence="2">Uncharacterized protein</fullName>
    </submittedName>
</protein>
<evidence type="ECO:0000313" key="3">
    <source>
        <dbReference type="Proteomes" id="UP000199155"/>
    </source>
</evidence>
<gene>
    <name evidence="2" type="ORF">SAMN05421806_13330</name>
</gene>
<name>A0A1G9JQ06_9ACTN</name>
<reference evidence="2 3" key="1">
    <citation type="submission" date="2016-10" db="EMBL/GenBank/DDBJ databases">
        <authorList>
            <person name="de Groot N.N."/>
        </authorList>
    </citation>
    <scope>NUCLEOTIDE SEQUENCE [LARGE SCALE GENOMIC DNA]</scope>
    <source>
        <strain evidence="2 3">CGMCC 4.5727</strain>
    </source>
</reference>